<name>A0ABW4GWD5_9ACTN</name>
<organism evidence="1 2">
    <name type="scientific">Nonomuraea guangzhouensis</name>
    <dbReference type="NCBI Taxonomy" id="1291555"/>
    <lineage>
        <taxon>Bacteria</taxon>
        <taxon>Bacillati</taxon>
        <taxon>Actinomycetota</taxon>
        <taxon>Actinomycetes</taxon>
        <taxon>Streptosporangiales</taxon>
        <taxon>Streptosporangiaceae</taxon>
        <taxon>Nonomuraea</taxon>
    </lineage>
</organism>
<evidence type="ECO:0000313" key="2">
    <source>
        <dbReference type="Proteomes" id="UP001597097"/>
    </source>
</evidence>
<comment type="caution">
    <text evidence="1">The sequence shown here is derived from an EMBL/GenBank/DDBJ whole genome shotgun (WGS) entry which is preliminary data.</text>
</comment>
<accession>A0ABW4GWD5</accession>
<dbReference type="RefSeq" id="WP_246654844.1">
    <property type="nucleotide sequence ID" value="NZ_JAHKRM010000052.1"/>
</dbReference>
<reference evidence="2" key="1">
    <citation type="journal article" date="2019" name="Int. J. Syst. Evol. Microbiol.">
        <title>The Global Catalogue of Microorganisms (GCM) 10K type strain sequencing project: providing services to taxonomists for standard genome sequencing and annotation.</title>
        <authorList>
            <consortium name="The Broad Institute Genomics Platform"/>
            <consortium name="The Broad Institute Genome Sequencing Center for Infectious Disease"/>
            <person name="Wu L."/>
            <person name="Ma J."/>
        </authorList>
    </citation>
    <scope>NUCLEOTIDE SEQUENCE [LARGE SCALE GENOMIC DNA]</scope>
    <source>
        <strain evidence="2">CGMCC 1.15399</strain>
    </source>
</reference>
<gene>
    <name evidence="1" type="ORF">ACFSJ0_57995</name>
</gene>
<dbReference type="InterPro" id="IPR043504">
    <property type="entry name" value="Peptidase_S1_PA_chymotrypsin"/>
</dbReference>
<dbReference type="Gene3D" id="2.40.10.10">
    <property type="entry name" value="Trypsin-like serine proteases"/>
    <property type="match status" value="1"/>
</dbReference>
<dbReference type="EMBL" id="JBHUCM010000069">
    <property type="protein sequence ID" value="MFD1546827.1"/>
    <property type="molecule type" value="Genomic_DNA"/>
</dbReference>
<keyword evidence="2" id="KW-1185">Reference proteome</keyword>
<protein>
    <submittedName>
        <fullName evidence="1">Uncharacterized protein</fullName>
    </submittedName>
</protein>
<evidence type="ECO:0000313" key="1">
    <source>
        <dbReference type="EMBL" id="MFD1546827.1"/>
    </source>
</evidence>
<proteinExistence type="predicted"/>
<dbReference type="Proteomes" id="UP001597097">
    <property type="component" value="Unassembled WGS sequence"/>
</dbReference>
<sequence length="94" mass="10092">MTSANKSVLTTPQWNASEDIDFDVAAAVVAPLQGRALTDAVGGQGVAFNQARRQRMYAFGYPAAAPYDGARLIYCSGRAFDDFLMSKDQARPAT</sequence>